<feature type="compositionally biased region" description="Basic and acidic residues" evidence="1">
    <location>
        <begin position="39"/>
        <end position="51"/>
    </location>
</feature>
<accession>A0A2N0B9V5</accession>
<reference evidence="2" key="1">
    <citation type="submission" date="2017-07" db="EMBL/GenBank/DDBJ databases">
        <title>Leptospira spp. isolated from tropical soils.</title>
        <authorList>
            <person name="Thibeaux R."/>
            <person name="Iraola G."/>
            <person name="Ferres I."/>
            <person name="Bierque E."/>
            <person name="Girault D."/>
            <person name="Soupe-Gilbert M.-E."/>
            <person name="Picardeau M."/>
            <person name="Goarant C."/>
        </authorList>
    </citation>
    <scope>NUCLEOTIDE SEQUENCE [LARGE SCALE GENOMIC DNA]</scope>
    <source>
        <strain evidence="2">ATI7-C-A5</strain>
    </source>
</reference>
<comment type="caution">
    <text evidence="2">The sequence shown here is derived from an EMBL/GenBank/DDBJ whole genome shotgun (WGS) entry which is preliminary data.</text>
</comment>
<dbReference type="EMBL" id="NPEF01000070">
    <property type="protein sequence ID" value="PJZ93293.1"/>
    <property type="molecule type" value="Genomic_DNA"/>
</dbReference>
<dbReference type="AlphaFoldDB" id="A0A2N0B9V5"/>
<feature type="compositionally biased region" description="Basic residues" evidence="1">
    <location>
        <begin position="28"/>
        <end position="38"/>
    </location>
</feature>
<name>A0A2N0B9V5_9LEPT</name>
<gene>
    <name evidence="2" type="ORF">CH379_08605</name>
</gene>
<accession>A0A2N0BPM6</accession>
<sequence>MRTLFEPDENRGFFFVFLLEKKADKNRNVTKGKRRARKRNCEEKRNHRNEIKNPPIFGGLSGFRGL</sequence>
<feature type="region of interest" description="Disordered" evidence="1">
    <location>
        <begin position="28"/>
        <end position="66"/>
    </location>
</feature>
<evidence type="ECO:0000256" key="1">
    <source>
        <dbReference type="SAM" id="MobiDB-lite"/>
    </source>
</evidence>
<protein>
    <submittedName>
        <fullName evidence="2">Uncharacterized protein</fullName>
    </submittedName>
</protein>
<organism evidence="2">
    <name type="scientific">Leptospira ellisii</name>
    <dbReference type="NCBI Taxonomy" id="2023197"/>
    <lineage>
        <taxon>Bacteria</taxon>
        <taxon>Pseudomonadati</taxon>
        <taxon>Spirochaetota</taxon>
        <taxon>Spirochaetia</taxon>
        <taxon>Leptospirales</taxon>
        <taxon>Leptospiraceae</taxon>
        <taxon>Leptospira</taxon>
    </lineage>
</organism>
<evidence type="ECO:0000313" key="2">
    <source>
        <dbReference type="EMBL" id="PJZ93293.1"/>
    </source>
</evidence>
<proteinExistence type="predicted"/>